<dbReference type="AlphaFoldDB" id="A0AAV9I716"/>
<organism evidence="10 11">
    <name type="scientific">Galdieria yellowstonensis</name>
    <dbReference type="NCBI Taxonomy" id="3028027"/>
    <lineage>
        <taxon>Eukaryota</taxon>
        <taxon>Rhodophyta</taxon>
        <taxon>Bangiophyceae</taxon>
        <taxon>Galdieriales</taxon>
        <taxon>Galdieriaceae</taxon>
        <taxon>Galdieria</taxon>
    </lineage>
</organism>
<evidence type="ECO:0000256" key="6">
    <source>
        <dbReference type="PROSITE-ProRule" id="PRU10141"/>
    </source>
</evidence>
<dbReference type="Proteomes" id="UP001300502">
    <property type="component" value="Unassembled WGS sequence"/>
</dbReference>
<dbReference type="GO" id="GO:0005634">
    <property type="term" value="C:nucleus"/>
    <property type="evidence" value="ECO:0007669"/>
    <property type="project" value="TreeGrafter"/>
</dbReference>
<keyword evidence="4" id="KW-0418">Kinase</keyword>
<keyword evidence="5 6" id="KW-0067">ATP-binding</keyword>
<keyword evidence="7" id="KW-0175">Coiled coil</keyword>
<feature type="coiled-coil region" evidence="7">
    <location>
        <begin position="273"/>
        <end position="307"/>
    </location>
</feature>
<dbReference type="InterPro" id="IPR008271">
    <property type="entry name" value="Ser/Thr_kinase_AS"/>
</dbReference>
<dbReference type="GO" id="GO:0035556">
    <property type="term" value="P:intracellular signal transduction"/>
    <property type="evidence" value="ECO:0007669"/>
    <property type="project" value="TreeGrafter"/>
</dbReference>
<dbReference type="GO" id="GO:0004674">
    <property type="term" value="F:protein serine/threonine kinase activity"/>
    <property type="evidence" value="ECO:0007669"/>
    <property type="project" value="UniProtKB-KW"/>
</dbReference>
<dbReference type="GO" id="GO:0005524">
    <property type="term" value="F:ATP binding"/>
    <property type="evidence" value="ECO:0007669"/>
    <property type="project" value="UniProtKB-UniRule"/>
</dbReference>
<dbReference type="InterPro" id="IPR000719">
    <property type="entry name" value="Prot_kinase_dom"/>
</dbReference>
<dbReference type="SMART" id="SM00220">
    <property type="entry name" value="S_TKc"/>
    <property type="match status" value="1"/>
</dbReference>
<evidence type="ECO:0000313" key="11">
    <source>
        <dbReference type="Proteomes" id="UP001300502"/>
    </source>
</evidence>
<dbReference type="PANTHER" id="PTHR22974:SF23">
    <property type="entry name" value="TOUSLED-LIKE KINASE, ISOFORM G"/>
    <property type="match status" value="1"/>
</dbReference>
<feature type="binding site" evidence="6">
    <location>
        <position position="351"/>
    </location>
    <ligand>
        <name>ATP</name>
        <dbReference type="ChEBI" id="CHEBI:30616"/>
    </ligand>
</feature>
<evidence type="ECO:0000256" key="1">
    <source>
        <dbReference type="ARBA" id="ARBA00022527"/>
    </source>
</evidence>
<dbReference type="SUPFAM" id="SSF56112">
    <property type="entry name" value="Protein kinase-like (PK-like)"/>
    <property type="match status" value="1"/>
</dbReference>
<dbReference type="PROSITE" id="PS50011">
    <property type="entry name" value="PROTEIN_KINASE_DOM"/>
    <property type="match status" value="1"/>
</dbReference>
<dbReference type="GO" id="GO:0007059">
    <property type="term" value="P:chromosome segregation"/>
    <property type="evidence" value="ECO:0007669"/>
    <property type="project" value="TreeGrafter"/>
</dbReference>
<evidence type="ECO:0000256" key="8">
    <source>
        <dbReference type="SAM" id="MobiDB-lite"/>
    </source>
</evidence>
<sequence>MKLDDPLKQQLLEQRIAPCTKKRRQTSSQVVVNASPCRRQRGAASDPPFHRRLGRRNRASSPSPTSPLPVFQSSHSKESDSNSSNDIQMYFKPFQEKPPLSKKNGVSPVTPNGREEENWSSCSSCGDKENSHPRQPLDATDSWTEQLLQWRSFMNGKDDKISQLEAQLCRAKDVIRQLIVDNEKKNRVEAKKWLDEQTARLGKLVVARQATGIREYWEAGSCFLELESRLADIERRMKVVDKEWIENGNAVDMDDPCYRFVKRENEAILAHRRKVLMEEEQRLLMERKSLEKERISMMQEQRRQREECFSRFSDFSLLNHRYLLVKLIGKGGFSEVFKAYDLHQLEWVACKIHQLNQCWTEEQKSNYIRHTTREYEIHKTLQHPRIVKLNAVFEIDENAFCTVLEYCDGSDLDTYLKSKGSLDESEAKLILSQVLSGLVYLNHRPKKIIHYDLKPANILLKDGEVRIADFGLCKVVDAMDNGNDTTELTSQGAGTYWYLPPECFPTDDSIPYIGPKVDIWSLGVLFYQMLYGKKPFGHGLSQQEFVQHRFSVHGASHVVTFPSQPPVSEHAKDFLRRCLEPQVDRRWDVDQAASHPLLATTTNGC</sequence>
<keyword evidence="2" id="KW-0808">Transferase</keyword>
<evidence type="ECO:0000256" key="5">
    <source>
        <dbReference type="ARBA" id="ARBA00022840"/>
    </source>
</evidence>
<reference evidence="10 11" key="1">
    <citation type="submission" date="2022-07" db="EMBL/GenBank/DDBJ databases">
        <title>Genome-wide signatures of adaptation to extreme environments.</title>
        <authorList>
            <person name="Cho C.H."/>
            <person name="Yoon H.S."/>
        </authorList>
    </citation>
    <scope>NUCLEOTIDE SEQUENCE [LARGE SCALE GENOMIC DNA]</scope>
    <source>
        <strain evidence="10 11">108.79 E11</strain>
    </source>
</reference>
<accession>A0AAV9I716</accession>
<evidence type="ECO:0000256" key="4">
    <source>
        <dbReference type="ARBA" id="ARBA00022777"/>
    </source>
</evidence>
<dbReference type="PROSITE" id="PS00107">
    <property type="entry name" value="PROTEIN_KINASE_ATP"/>
    <property type="match status" value="1"/>
</dbReference>
<dbReference type="PANTHER" id="PTHR22974">
    <property type="entry name" value="MIXED LINEAGE PROTEIN KINASE"/>
    <property type="match status" value="1"/>
</dbReference>
<evidence type="ECO:0000259" key="9">
    <source>
        <dbReference type="PROSITE" id="PS50011"/>
    </source>
</evidence>
<evidence type="ECO:0000256" key="3">
    <source>
        <dbReference type="ARBA" id="ARBA00022741"/>
    </source>
</evidence>
<feature type="domain" description="Protein kinase" evidence="9">
    <location>
        <begin position="322"/>
        <end position="598"/>
    </location>
</feature>
<comment type="caution">
    <text evidence="10">The sequence shown here is derived from an EMBL/GenBank/DDBJ whole genome shotgun (WGS) entry which is preliminary data.</text>
</comment>
<keyword evidence="3 6" id="KW-0547">Nucleotide-binding</keyword>
<dbReference type="FunFam" id="1.10.510.10:FF:000698">
    <property type="entry name" value="Serine/threonine-protein kinase tousled-like 1"/>
    <property type="match status" value="1"/>
</dbReference>
<proteinExistence type="predicted"/>
<protein>
    <recommendedName>
        <fullName evidence="9">Protein kinase domain-containing protein</fullName>
    </recommendedName>
</protein>
<dbReference type="InterPro" id="IPR011009">
    <property type="entry name" value="Kinase-like_dom_sf"/>
</dbReference>
<dbReference type="EMBL" id="JANCYU010000010">
    <property type="protein sequence ID" value="KAK4523013.1"/>
    <property type="molecule type" value="Genomic_DNA"/>
</dbReference>
<dbReference type="InterPro" id="IPR017441">
    <property type="entry name" value="Protein_kinase_ATP_BS"/>
</dbReference>
<name>A0AAV9I716_9RHOD</name>
<dbReference type="Pfam" id="PF00069">
    <property type="entry name" value="Pkinase"/>
    <property type="match status" value="1"/>
</dbReference>
<evidence type="ECO:0000313" key="10">
    <source>
        <dbReference type="EMBL" id="KAK4523013.1"/>
    </source>
</evidence>
<gene>
    <name evidence="10" type="ORF">GAYE_PCTG33G0903</name>
</gene>
<dbReference type="PROSITE" id="PS00108">
    <property type="entry name" value="PROTEIN_KINASE_ST"/>
    <property type="match status" value="1"/>
</dbReference>
<evidence type="ECO:0000256" key="7">
    <source>
        <dbReference type="SAM" id="Coils"/>
    </source>
</evidence>
<keyword evidence="11" id="KW-1185">Reference proteome</keyword>
<evidence type="ECO:0000256" key="2">
    <source>
        <dbReference type="ARBA" id="ARBA00022679"/>
    </source>
</evidence>
<feature type="region of interest" description="Disordered" evidence="8">
    <location>
        <begin position="16"/>
        <end position="140"/>
    </location>
</feature>
<keyword evidence="1" id="KW-0723">Serine/threonine-protein kinase</keyword>
<dbReference type="Gene3D" id="1.10.510.10">
    <property type="entry name" value="Transferase(Phosphotransferase) domain 1"/>
    <property type="match status" value="1"/>
</dbReference>